<gene>
    <name evidence="2" type="primary">cph2_2</name>
    <name evidence="2" type="ORF">CLBCK_29690</name>
</gene>
<evidence type="ECO:0000313" key="3">
    <source>
        <dbReference type="Proteomes" id="UP000190973"/>
    </source>
</evidence>
<dbReference type="InterPro" id="IPR043128">
    <property type="entry name" value="Rev_trsase/Diguanyl_cyclase"/>
</dbReference>
<dbReference type="AlphaFoldDB" id="A0A1S8S499"/>
<sequence>MGSIFIKEEEILENSVSILESSVIETEKDRELYGTLVGEYKELLEQMKRMVKMSDIMENKLNLVRHSIDEISKFDFLTNVYNRRHFDRILTEEWKKSKEDNNCLAILMIDIDKFKEYNDKYGHVEGDKCLQNISTIIKNVVNQSNSVVSRYGGEEFIALISNSDLEKAKCIAENIRKDIEELGILHEASEHGSVTVSIGVAVAIPNMQMQPEDLIVMADQALYRAKGSGRNRIEV</sequence>
<dbReference type="PROSITE" id="PS50887">
    <property type="entry name" value="GGDEF"/>
    <property type="match status" value="1"/>
</dbReference>
<dbReference type="GO" id="GO:1902201">
    <property type="term" value="P:negative regulation of bacterial-type flagellum-dependent cell motility"/>
    <property type="evidence" value="ECO:0007669"/>
    <property type="project" value="TreeGrafter"/>
</dbReference>
<comment type="caution">
    <text evidence="2">The sequence shown here is derived from an EMBL/GenBank/DDBJ whole genome shotgun (WGS) entry which is preliminary data.</text>
</comment>
<name>A0A1S8S499_CLOBE</name>
<feature type="domain" description="GGDEF" evidence="1">
    <location>
        <begin position="102"/>
        <end position="235"/>
    </location>
</feature>
<dbReference type="SMART" id="SM00267">
    <property type="entry name" value="GGDEF"/>
    <property type="match status" value="1"/>
</dbReference>
<dbReference type="Proteomes" id="UP000190973">
    <property type="component" value="Unassembled WGS sequence"/>
</dbReference>
<evidence type="ECO:0000313" key="2">
    <source>
        <dbReference type="EMBL" id="OOM60270.1"/>
    </source>
</evidence>
<dbReference type="EMBL" id="LZZI01000054">
    <property type="protein sequence ID" value="OOM60270.1"/>
    <property type="molecule type" value="Genomic_DNA"/>
</dbReference>
<dbReference type="RefSeq" id="WP_077839425.1">
    <property type="nucleotide sequence ID" value="NZ_JABTAE010000001.1"/>
</dbReference>
<dbReference type="GO" id="GO:0043709">
    <property type="term" value="P:cell adhesion involved in single-species biofilm formation"/>
    <property type="evidence" value="ECO:0007669"/>
    <property type="project" value="TreeGrafter"/>
</dbReference>
<dbReference type="SUPFAM" id="SSF55073">
    <property type="entry name" value="Nucleotide cyclase"/>
    <property type="match status" value="1"/>
</dbReference>
<dbReference type="GO" id="GO:0005886">
    <property type="term" value="C:plasma membrane"/>
    <property type="evidence" value="ECO:0007669"/>
    <property type="project" value="TreeGrafter"/>
</dbReference>
<evidence type="ECO:0000259" key="1">
    <source>
        <dbReference type="PROSITE" id="PS50887"/>
    </source>
</evidence>
<dbReference type="GO" id="GO:0052621">
    <property type="term" value="F:diguanylate cyclase activity"/>
    <property type="evidence" value="ECO:0007669"/>
    <property type="project" value="TreeGrafter"/>
</dbReference>
<proteinExistence type="predicted"/>
<dbReference type="Pfam" id="PF00990">
    <property type="entry name" value="GGDEF"/>
    <property type="match status" value="1"/>
</dbReference>
<dbReference type="PANTHER" id="PTHR45138">
    <property type="entry name" value="REGULATORY COMPONENTS OF SENSORY TRANSDUCTION SYSTEM"/>
    <property type="match status" value="1"/>
</dbReference>
<dbReference type="InterPro" id="IPR029787">
    <property type="entry name" value="Nucleotide_cyclase"/>
</dbReference>
<dbReference type="Gene3D" id="3.30.70.270">
    <property type="match status" value="1"/>
</dbReference>
<dbReference type="InterPro" id="IPR050469">
    <property type="entry name" value="Diguanylate_Cyclase"/>
</dbReference>
<protein>
    <submittedName>
        <fullName evidence="2">Phytochrome-like protein cph2</fullName>
    </submittedName>
</protein>
<dbReference type="FunFam" id="3.30.70.270:FF:000001">
    <property type="entry name" value="Diguanylate cyclase domain protein"/>
    <property type="match status" value="1"/>
</dbReference>
<dbReference type="NCBIfam" id="TIGR00254">
    <property type="entry name" value="GGDEF"/>
    <property type="match status" value="1"/>
</dbReference>
<reference evidence="2 3" key="1">
    <citation type="submission" date="2016-05" db="EMBL/GenBank/DDBJ databases">
        <title>Microbial solvent formation.</title>
        <authorList>
            <person name="Poehlein A."/>
            <person name="Montoya Solano J.D."/>
            <person name="Flitsch S."/>
            <person name="Krabben P."/>
            <person name="Duerre P."/>
            <person name="Daniel R."/>
        </authorList>
    </citation>
    <scope>NUCLEOTIDE SEQUENCE [LARGE SCALE GENOMIC DNA]</scope>
    <source>
        <strain evidence="2 3">DSM 53</strain>
    </source>
</reference>
<organism evidence="2 3">
    <name type="scientific">Clostridium beijerinckii</name>
    <name type="common">Clostridium MP</name>
    <dbReference type="NCBI Taxonomy" id="1520"/>
    <lineage>
        <taxon>Bacteria</taxon>
        <taxon>Bacillati</taxon>
        <taxon>Bacillota</taxon>
        <taxon>Clostridia</taxon>
        <taxon>Eubacteriales</taxon>
        <taxon>Clostridiaceae</taxon>
        <taxon>Clostridium</taxon>
    </lineage>
</organism>
<dbReference type="InterPro" id="IPR000160">
    <property type="entry name" value="GGDEF_dom"/>
</dbReference>
<accession>A0A1S8S499</accession>
<dbReference type="CDD" id="cd01949">
    <property type="entry name" value="GGDEF"/>
    <property type="match status" value="1"/>
</dbReference>
<dbReference type="PANTHER" id="PTHR45138:SF9">
    <property type="entry name" value="DIGUANYLATE CYCLASE DGCM-RELATED"/>
    <property type="match status" value="1"/>
</dbReference>